<sequence>MTEGPGGAVRWQRAEGAILFALGLTLYTAAGAPFVWWAAILLFFVPDLSFAAYLAGPRIGAAGYNLVHFLGFGGALIAIGLLASWPVVAALGALWLGHAGFDRMLGYGLKLPDGFASTHLGRIGRG</sequence>
<dbReference type="OrthoDB" id="9813911at2"/>
<feature type="transmembrane region" description="Helical" evidence="1">
    <location>
        <begin position="67"/>
        <end position="96"/>
    </location>
</feature>
<evidence type="ECO:0000313" key="2">
    <source>
        <dbReference type="EMBL" id="SHJ11868.1"/>
    </source>
</evidence>
<evidence type="ECO:0008006" key="4">
    <source>
        <dbReference type="Google" id="ProtNLM"/>
    </source>
</evidence>
<keyword evidence="1" id="KW-1133">Transmembrane helix</keyword>
<dbReference type="Pfam" id="PF14079">
    <property type="entry name" value="DUF4260"/>
    <property type="match status" value="1"/>
</dbReference>
<dbReference type="AlphaFoldDB" id="A0A1M6GPN3"/>
<evidence type="ECO:0000313" key="3">
    <source>
        <dbReference type="Proteomes" id="UP000184292"/>
    </source>
</evidence>
<keyword evidence="1" id="KW-0472">Membrane</keyword>
<reference evidence="2 3" key="1">
    <citation type="submission" date="2016-11" db="EMBL/GenBank/DDBJ databases">
        <authorList>
            <person name="Jaros S."/>
            <person name="Januszkiewicz K."/>
            <person name="Wedrychowicz H."/>
        </authorList>
    </citation>
    <scope>NUCLEOTIDE SEQUENCE [LARGE SCALE GENOMIC DNA]</scope>
    <source>
        <strain evidence="2 3">DSM 100565</strain>
    </source>
</reference>
<proteinExistence type="predicted"/>
<evidence type="ECO:0000256" key="1">
    <source>
        <dbReference type="SAM" id="Phobius"/>
    </source>
</evidence>
<gene>
    <name evidence="2" type="ORF">SAMN05444417_2844</name>
</gene>
<dbReference type="InterPro" id="IPR025356">
    <property type="entry name" value="DUF4260"/>
</dbReference>
<organism evidence="2 3">
    <name type="scientific">Wenxinia saemankumensis</name>
    <dbReference type="NCBI Taxonomy" id="1447782"/>
    <lineage>
        <taxon>Bacteria</taxon>
        <taxon>Pseudomonadati</taxon>
        <taxon>Pseudomonadota</taxon>
        <taxon>Alphaproteobacteria</taxon>
        <taxon>Rhodobacterales</taxon>
        <taxon>Roseobacteraceae</taxon>
        <taxon>Wenxinia</taxon>
    </lineage>
</organism>
<name>A0A1M6GPN3_9RHOB</name>
<dbReference type="EMBL" id="FQYO01000005">
    <property type="protein sequence ID" value="SHJ11868.1"/>
    <property type="molecule type" value="Genomic_DNA"/>
</dbReference>
<keyword evidence="3" id="KW-1185">Reference proteome</keyword>
<dbReference type="Proteomes" id="UP000184292">
    <property type="component" value="Unassembled WGS sequence"/>
</dbReference>
<accession>A0A1M6GPN3</accession>
<keyword evidence="1" id="KW-0812">Transmembrane</keyword>
<dbReference type="RefSeq" id="WP_073332169.1">
    <property type="nucleotide sequence ID" value="NZ_FQYO01000005.1"/>
</dbReference>
<dbReference type="STRING" id="1447782.SAMN05444417_2844"/>
<protein>
    <recommendedName>
        <fullName evidence="4">DUF4260 domain-containing protein</fullName>
    </recommendedName>
</protein>